<feature type="region of interest" description="Disordered" evidence="1">
    <location>
        <begin position="271"/>
        <end position="290"/>
    </location>
</feature>
<comment type="caution">
    <text evidence="3">The sequence shown here is derived from an EMBL/GenBank/DDBJ whole genome shotgun (WGS) entry which is preliminary data.</text>
</comment>
<dbReference type="GO" id="GO:0019867">
    <property type="term" value="C:outer membrane"/>
    <property type="evidence" value="ECO:0007669"/>
    <property type="project" value="InterPro"/>
</dbReference>
<dbReference type="NCBIfam" id="TIGR01414">
    <property type="entry name" value="autotrans_barl"/>
    <property type="match status" value="1"/>
</dbReference>
<dbReference type="InterPro" id="IPR005546">
    <property type="entry name" value="Autotransporte_beta"/>
</dbReference>
<accession>A0A2H9TAW1</accession>
<dbReference type="PROSITE" id="PS51208">
    <property type="entry name" value="AUTOTRANSPORTER"/>
    <property type="match status" value="1"/>
</dbReference>
<feature type="domain" description="Autotransporter" evidence="2">
    <location>
        <begin position="590"/>
        <end position="859"/>
    </location>
</feature>
<dbReference type="EMBL" id="NSIT01000021">
    <property type="protein sequence ID" value="PJE80329.1"/>
    <property type="molecule type" value="Genomic_DNA"/>
</dbReference>
<evidence type="ECO:0000256" key="1">
    <source>
        <dbReference type="SAM" id="MobiDB-lite"/>
    </source>
</evidence>
<sequence>MNSLIEKNLKKHALSMAIAMAVSGLSGQAFSTAESANNDGIKVKLSSGIISSSTEAKPTSTFLKKGDGKKAYHANGKKTLEKTYRPALKVSSSAIQDDNRFLSSGSGSTDVSTSGNTLKLNVSRMPQTDADIEDCTHSMDRNSLASAVELYSDRQSVTPEMSKEDGNLLEPDMNKLTKLLEQGEALVKGNDKDLQRLQGNVRQIENQQTKRKDTVQVPDVSETLMVTVKTDDKSDLENEPAVTDREFIKRKVSTMGRAKEVRYRYVERKPEMEGADPTKTTPDGKYALRSDGDTGFYRGVDVQNQEKLSKYMAIENRAKNVRGKLENLYKKFGVDLRKNTRMSEDKKKQHERAILLRKQLSSLMEQQRMLRDTDTTDNLAYREEYVPYQPNQSRVPARYQESFKAGLATLNKINERLFVWKKQFDEKYDGSSSEKSLSNQYVKKNAKDPLPVWEWGRGHDKMHVISDGHKRKLKDKKFCEEHRQVEAFRVRANILQNTLHVLLDGEPARDVTQDQLDAMVDEMHDLSTEWLLLVETETPKQPAKLAVGSHLLKNSAVQKSAVNMVRQANKGIHDHNYSAKNVNVMVATGDVVEAEGVWGSYIHNNGKQNDVDGVKGYSSKLDGVTVGVDAEITDSPVSLGAAFSAAKSRVNVNHESENVDADFYNVSVYGSLSEGPVFADAVLSYAMGKHSYKVEAEGKKEKASGDSTTYGLSLSAGYNCALNDQWTVQPKAEFNCLKSDADAYKIRNNKYKVKSLQVTELGAGVSLTGDIALENGALSPELSLMGYHDFSGSDAEGTVVADGKSLKLKGMKHTKNRCVAGAGVSYSLNNNLTLGLGYDYDFGKGYKADSVKASVGYLF</sequence>
<evidence type="ECO:0000259" key="2">
    <source>
        <dbReference type="PROSITE" id="PS51208"/>
    </source>
</evidence>
<proteinExistence type="predicted"/>
<dbReference type="SMART" id="SM00869">
    <property type="entry name" value="Autotransporter"/>
    <property type="match status" value="1"/>
</dbReference>
<gene>
    <name evidence="3" type="primary">ompB_1</name>
    <name evidence="3" type="ORF">CI610_00662</name>
</gene>
<dbReference type="AlphaFoldDB" id="A0A2H9TAW1"/>
<evidence type="ECO:0000313" key="3">
    <source>
        <dbReference type="EMBL" id="PJE80329.1"/>
    </source>
</evidence>
<dbReference type="SUPFAM" id="SSF103515">
    <property type="entry name" value="Autotransporter"/>
    <property type="match status" value="1"/>
</dbReference>
<organism evidence="3">
    <name type="scientific">invertebrate metagenome</name>
    <dbReference type="NCBI Taxonomy" id="1711999"/>
    <lineage>
        <taxon>unclassified sequences</taxon>
        <taxon>metagenomes</taxon>
        <taxon>organismal metagenomes</taxon>
    </lineage>
</organism>
<reference evidence="3" key="1">
    <citation type="journal article" date="2017" name="Appl. Environ. Microbiol.">
        <title>Molecular characterization of an Endozoicomonas-like organism causing infection in king scallop Pecten maximus L.</title>
        <authorList>
            <person name="Cano I."/>
            <person name="van Aerle R."/>
            <person name="Ross S."/>
            <person name="Verner-Jeffreys D.W."/>
            <person name="Paley R.K."/>
            <person name="Rimmer G."/>
            <person name="Ryder D."/>
            <person name="Hooper P."/>
            <person name="Stone D."/>
            <person name="Feist S.W."/>
        </authorList>
    </citation>
    <scope>NUCLEOTIDE SEQUENCE</scope>
</reference>
<dbReference type="InterPro" id="IPR036709">
    <property type="entry name" value="Autotransporte_beta_dom_sf"/>
</dbReference>
<dbReference type="InterPro" id="IPR006315">
    <property type="entry name" value="OM_autotransptr_brl_dom"/>
</dbReference>
<dbReference type="Gene3D" id="2.40.128.130">
    <property type="entry name" value="Autotransporter beta-domain"/>
    <property type="match status" value="1"/>
</dbReference>
<protein>
    <submittedName>
        <fullName evidence="3">Outer membrane protein B</fullName>
    </submittedName>
</protein>
<name>A0A2H9TAW1_9ZZZZ</name>
<dbReference type="Pfam" id="PF03797">
    <property type="entry name" value="Autotransporter"/>
    <property type="match status" value="1"/>
</dbReference>